<dbReference type="Proteomes" id="UP000076962">
    <property type="component" value="Unassembled WGS sequence"/>
</dbReference>
<comment type="caution">
    <text evidence="1">The sequence shown here is derived from an EMBL/GenBank/DDBJ whole genome shotgun (WGS) entry which is preliminary data.</text>
</comment>
<dbReference type="EMBL" id="LUTY01003096">
    <property type="protein sequence ID" value="OAD18763.1"/>
    <property type="molecule type" value="Genomic_DNA"/>
</dbReference>
<evidence type="ECO:0000313" key="2">
    <source>
        <dbReference type="Proteomes" id="UP000076962"/>
    </source>
</evidence>
<protein>
    <submittedName>
        <fullName evidence="1">Uncharacterized protein</fullName>
    </submittedName>
</protein>
<sequence>MTKDRELELLERIASLERIIKDKVEVEEALKVPTYNFSKITIKELRTLFDLERVYDHQIFNHWLNCDLVLTDEEIQFLTALLEREIDLVKVYNEEDLKIHFIAPILNKIDYKSVKHKIRDFYEETLVYETQQFIITGLTDFVVATGLEYPEKPYFFIQEFKKGLQYSNPEPQLLAELIAAVELNDVQSIKGAYIIGGNWSFVILSKLDQHKYQYSISKNYDSTDLDKLIDIYKSLRFVKQEIFRQ</sequence>
<dbReference type="AlphaFoldDB" id="A0A176RSN4"/>
<keyword evidence="2" id="KW-1185">Reference proteome</keyword>
<accession>A0A176RSN4</accession>
<organism evidence="1 2">
    <name type="scientific">Candidatus Thiomargarita nelsonii</name>
    <dbReference type="NCBI Taxonomy" id="1003181"/>
    <lineage>
        <taxon>Bacteria</taxon>
        <taxon>Pseudomonadati</taxon>
        <taxon>Pseudomonadota</taxon>
        <taxon>Gammaproteobacteria</taxon>
        <taxon>Thiotrichales</taxon>
        <taxon>Thiotrichaceae</taxon>
        <taxon>Thiomargarita</taxon>
    </lineage>
</organism>
<proteinExistence type="predicted"/>
<reference evidence="1 2" key="1">
    <citation type="submission" date="2016-05" db="EMBL/GenBank/DDBJ databases">
        <title>Single-cell genome of chain-forming Candidatus Thiomargarita nelsonii and comparison to other large sulfur-oxidizing bacteria.</title>
        <authorList>
            <person name="Winkel M."/>
            <person name="Salman V."/>
            <person name="Woyke T."/>
            <person name="Schulz-Vogt H."/>
            <person name="Richter M."/>
            <person name="Flood B."/>
            <person name="Bailey J."/>
            <person name="Amann R."/>
            <person name="Mussmann M."/>
        </authorList>
    </citation>
    <scope>NUCLEOTIDE SEQUENCE [LARGE SCALE GENOMIC DNA]</scope>
    <source>
        <strain evidence="1 2">THI036</strain>
    </source>
</reference>
<evidence type="ECO:0000313" key="1">
    <source>
        <dbReference type="EMBL" id="OAD18763.1"/>
    </source>
</evidence>
<name>A0A176RSN4_9GAMM</name>
<gene>
    <name evidence="1" type="ORF">THIOM_005636</name>
</gene>